<dbReference type="Proteomes" id="UP001341840">
    <property type="component" value="Unassembled WGS sequence"/>
</dbReference>
<evidence type="ECO:0000313" key="1">
    <source>
        <dbReference type="EMBL" id="MED6126277.1"/>
    </source>
</evidence>
<sequence length="105" mass="11868">MTSSKDNEACLYKLQEDELKVAEIVTMGFGDFQQIPNWIVQQELFLHIASKFDLDNNLIKNDVGNIEVNAAIIERAIGLPSYGADFPEYEPDDIHTAALKLRWGL</sequence>
<accession>A0ABU6RQ79</accession>
<evidence type="ECO:0000313" key="2">
    <source>
        <dbReference type="Proteomes" id="UP001341840"/>
    </source>
</evidence>
<dbReference type="EMBL" id="JASCZI010031224">
    <property type="protein sequence ID" value="MED6126277.1"/>
    <property type="molecule type" value="Genomic_DNA"/>
</dbReference>
<reference evidence="1 2" key="1">
    <citation type="journal article" date="2023" name="Plants (Basel)">
        <title>Bridging the Gap: Combining Genomics and Transcriptomics Approaches to Understand Stylosanthes scabra, an Orphan Legume from the Brazilian Caatinga.</title>
        <authorList>
            <person name="Ferreira-Neto J.R.C."/>
            <person name="da Silva M.D."/>
            <person name="Binneck E."/>
            <person name="de Melo N.F."/>
            <person name="da Silva R.H."/>
            <person name="de Melo A.L.T.M."/>
            <person name="Pandolfi V."/>
            <person name="Bustamante F.O."/>
            <person name="Brasileiro-Vidal A.C."/>
            <person name="Benko-Iseppon A.M."/>
        </authorList>
    </citation>
    <scope>NUCLEOTIDE SEQUENCE [LARGE SCALE GENOMIC DNA]</scope>
    <source>
        <tissue evidence="1">Leaves</tissue>
    </source>
</reference>
<keyword evidence="2" id="KW-1185">Reference proteome</keyword>
<comment type="caution">
    <text evidence="1">The sequence shown here is derived from an EMBL/GenBank/DDBJ whole genome shotgun (WGS) entry which is preliminary data.</text>
</comment>
<protein>
    <submittedName>
        <fullName evidence="1">Uncharacterized protein</fullName>
    </submittedName>
</protein>
<gene>
    <name evidence="1" type="ORF">PIB30_076825</name>
</gene>
<proteinExistence type="predicted"/>
<name>A0ABU6RQ79_9FABA</name>
<organism evidence="1 2">
    <name type="scientific">Stylosanthes scabra</name>
    <dbReference type="NCBI Taxonomy" id="79078"/>
    <lineage>
        <taxon>Eukaryota</taxon>
        <taxon>Viridiplantae</taxon>
        <taxon>Streptophyta</taxon>
        <taxon>Embryophyta</taxon>
        <taxon>Tracheophyta</taxon>
        <taxon>Spermatophyta</taxon>
        <taxon>Magnoliopsida</taxon>
        <taxon>eudicotyledons</taxon>
        <taxon>Gunneridae</taxon>
        <taxon>Pentapetalae</taxon>
        <taxon>rosids</taxon>
        <taxon>fabids</taxon>
        <taxon>Fabales</taxon>
        <taxon>Fabaceae</taxon>
        <taxon>Papilionoideae</taxon>
        <taxon>50 kb inversion clade</taxon>
        <taxon>dalbergioids sensu lato</taxon>
        <taxon>Dalbergieae</taxon>
        <taxon>Pterocarpus clade</taxon>
        <taxon>Stylosanthes</taxon>
    </lineage>
</organism>